<evidence type="ECO:0000256" key="1">
    <source>
        <dbReference type="SAM" id="MobiDB-lite"/>
    </source>
</evidence>
<feature type="region of interest" description="Disordered" evidence="1">
    <location>
        <begin position="26"/>
        <end position="81"/>
    </location>
</feature>
<evidence type="ECO:0000313" key="3">
    <source>
        <dbReference type="EMBL" id="MEJ8813638.1"/>
    </source>
</evidence>
<keyword evidence="4" id="KW-1185">Reference proteome</keyword>
<evidence type="ECO:0000256" key="2">
    <source>
        <dbReference type="SAM" id="SignalP"/>
    </source>
</evidence>
<feature type="chain" id="PRO_5045099021" evidence="2">
    <location>
        <begin position="28"/>
        <end position="81"/>
    </location>
</feature>
<dbReference type="Proteomes" id="UP001365846">
    <property type="component" value="Unassembled WGS sequence"/>
</dbReference>
<name>A0ABU8VJ03_9BURK</name>
<sequence>MNPRDLFFAISMLLVMIGMARTGVAFADDPGGPTRSEAEAKPIGKRVSSKHPASGALSHRESGRDGSVAASRTVPAGVAFE</sequence>
<comment type="caution">
    <text evidence="3">The sequence shown here is derived from an EMBL/GenBank/DDBJ whole genome shotgun (WGS) entry which is preliminary data.</text>
</comment>
<dbReference type="RefSeq" id="WP_340358876.1">
    <property type="nucleotide sequence ID" value="NZ_JBBKZU010000009.1"/>
</dbReference>
<organism evidence="3 4">
    <name type="scientific">Variovorax ureilyticus</name>
    <dbReference type="NCBI Taxonomy" id="1836198"/>
    <lineage>
        <taxon>Bacteria</taxon>
        <taxon>Pseudomonadati</taxon>
        <taxon>Pseudomonadota</taxon>
        <taxon>Betaproteobacteria</taxon>
        <taxon>Burkholderiales</taxon>
        <taxon>Comamonadaceae</taxon>
        <taxon>Variovorax</taxon>
    </lineage>
</organism>
<reference evidence="3 4" key="1">
    <citation type="submission" date="2024-03" db="EMBL/GenBank/DDBJ databases">
        <title>Novel species of the genus Variovorax.</title>
        <authorList>
            <person name="Liu Q."/>
            <person name="Xin Y.-H."/>
        </authorList>
    </citation>
    <scope>NUCLEOTIDE SEQUENCE [LARGE SCALE GENOMIC DNA]</scope>
    <source>
        <strain evidence="3 4">KACC 18899</strain>
    </source>
</reference>
<proteinExistence type="predicted"/>
<evidence type="ECO:0000313" key="4">
    <source>
        <dbReference type="Proteomes" id="UP001365846"/>
    </source>
</evidence>
<protein>
    <submittedName>
        <fullName evidence="3">Uncharacterized protein</fullName>
    </submittedName>
</protein>
<keyword evidence="2" id="KW-0732">Signal</keyword>
<dbReference type="EMBL" id="JBBKZU010000009">
    <property type="protein sequence ID" value="MEJ8813638.1"/>
    <property type="molecule type" value="Genomic_DNA"/>
</dbReference>
<feature type="signal peptide" evidence="2">
    <location>
        <begin position="1"/>
        <end position="27"/>
    </location>
</feature>
<accession>A0ABU8VJ03</accession>
<gene>
    <name evidence="3" type="ORF">WKW77_21305</name>
</gene>